<dbReference type="eggNOG" id="KOG0068">
    <property type="taxonomic scope" value="Eukaryota"/>
</dbReference>
<dbReference type="Gene3D" id="3.40.50.720">
    <property type="entry name" value="NAD(P)-binding Rossmann-like Domain"/>
    <property type="match status" value="2"/>
</dbReference>
<dbReference type="SUPFAM" id="SSF52283">
    <property type="entry name" value="Formate/glycerate dehydrogenase catalytic domain-like"/>
    <property type="match status" value="1"/>
</dbReference>
<evidence type="ECO:0000313" key="8">
    <source>
        <dbReference type="Proteomes" id="UP000016935"/>
    </source>
</evidence>
<protein>
    <submittedName>
        <fullName evidence="7">Uncharacterized protein</fullName>
    </submittedName>
</protein>
<dbReference type="GO" id="GO:0016618">
    <property type="term" value="F:hydroxypyruvate reductase [NAD(P)H] activity"/>
    <property type="evidence" value="ECO:0007669"/>
    <property type="project" value="TreeGrafter"/>
</dbReference>
<dbReference type="PROSITE" id="PS00671">
    <property type="entry name" value="D_2_HYDROXYACID_DH_3"/>
    <property type="match status" value="1"/>
</dbReference>
<evidence type="ECO:0000256" key="4">
    <source>
        <dbReference type="RuleBase" id="RU003719"/>
    </source>
</evidence>
<dbReference type="GeneID" id="19397556"/>
<dbReference type="InterPro" id="IPR006140">
    <property type="entry name" value="D-isomer_DH_NAD-bd"/>
</dbReference>
<dbReference type="PANTHER" id="PTHR10996">
    <property type="entry name" value="2-HYDROXYACID DEHYDROGENASE-RELATED"/>
    <property type="match status" value="1"/>
</dbReference>
<comment type="similarity">
    <text evidence="1 4">Belongs to the D-isomer specific 2-hydroxyacid dehydrogenase family.</text>
</comment>
<dbReference type="PANTHER" id="PTHR10996:SF269">
    <property type="entry name" value="HYPOTHETICAL D-ISOMER SPECIFIC 2-HYDROXYACID DEHYDROGENASE (EUROFUNG)"/>
    <property type="match status" value="1"/>
</dbReference>
<dbReference type="STRING" id="671987.R0JPS9"/>
<keyword evidence="3" id="KW-0520">NAD</keyword>
<keyword evidence="2 4" id="KW-0560">Oxidoreductase</keyword>
<evidence type="ECO:0000313" key="7">
    <source>
        <dbReference type="EMBL" id="EOA83153.1"/>
    </source>
</evidence>
<dbReference type="PROSITE" id="PS00670">
    <property type="entry name" value="D_2_HYDROXYACID_DH_2"/>
    <property type="match status" value="1"/>
</dbReference>
<dbReference type="FunFam" id="3.40.50.720:FF:000203">
    <property type="entry name" value="D-3-phosphoglycerate dehydrogenase (SerA)"/>
    <property type="match status" value="1"/>
</dbReference>
<dbReference type="InterPro" id="IPR006139">
    <property type="entry name" value="D-isomer_2_OHA_DH_cat_dom"/>
</dbReference>
<keyword evidence="8" id="KW-1185">Reference proteome</keyword>
<dbReference type="GO" id="GO:0005829">
    <property type="term" value="C:cytosol"/>
    <property type="evidence" value="ECO:0007669"/>
    <property type="project" value="TreeGrafter"/>
</dbReference>
<dbReference type="InterPro" id="IPR036291">
    <property type="entry name" value="NAD(P)-bd_dom_sf"/>
</dbReference>
<dbReference type="InterPro" id="IPR029752">
    <property type="entry name" value="D-isomer_DH_CS1"/>
</dbReference>
<dbReference type="GO" id="GO:0051287">
    <property type="term" value="F:NAD binding"/>
    <property type="evidence" value="ECO:0007669"/>
    <property type="project" value="InterPro"/>
</dbReference>
<dbReference type="Pfam" id="PF00389">
    <property type="entry name" value="2-Hacid_dh"/>
    <property type="match status" value="1"/>
</dbReference>
<feature type="domain" description="D-isomer specific 2-hydroxyacid dehydrogenase catalytic" evidence="5">
    <location>
        <begin position="39"/>
        <end position="328"/>
    </location>
</feature>
<dbReference type="AlphaFoldDB" id="R0JPS9"/>
<dbReference type="RefSeq" id="XP_008028955.1">
    <property type="nucleotide sequence ID" value="XM_008030764.1"/>
</dbReference>
<dbReference type="Pfam" id="PF02826">
    <property type="entry name" value="2-Hacid_dh_C"/>
    <property type="match status" value="1"/>
</dbReference>
<reference evidence="7 8" key="1">
    <citation type="journal article" date="2012" name="PLoS Pathog.">
        <title>Diverse lifestyles and strategies of plant pathogenesis encoded in the genomes of eighteen Dothideomycetes fungi.</title>
        <authorList>
            <person name="Ohm R.A."/>
            <person name="Feau N."/>
            <person name="Henrissat B."/>
            <person name="Schoch C.L."/>
            <person name="Horwitz B.A."/>
            <person name="Barry K.W."/>
            <person name="Condon B.J."/>
            <person name="Copeland A.C."/>
            <person name="Dhillon B."/>
            <person name="Glaser F."/>
            <person name="Hesse C.N."/>
            <person name="Kosti I."/>
            <person name="LaButti K."/>
            <person name="Lindquist E.A."/>
            <person name="Lucas S."/>
            <person name="Salamov A.A."/>
            <person name="Bradshaw R.E."/>
            <person name="Ciuffetti L."/>
            <person name="Hamelin R.C."/>
            <person name="Kema G.H.J."/>
            <person name="Lawrence C."/>
            <person name="Scott J.A."/>
            <person name="Spatafora J.W."/>
            <person name="Turgeon B.G."/>
            <person name="de Wit P.J.G.M."/>
            <person name="Zhong S."/>
            <person name="Goodwin S.B."/>
            <person name="Grigoriev I.V."/>
        </authorList>
    </citation>
    <scope>NUCLEOTIDE SEQUENCE [LARGE SCALE GENOMIC DNA]</scope>
    <source>
        <strain evidence="8">28A</strain>
    </source>
</reference>
<reference evidence="7 8" key="2">
    <citation type="journal article" date="2013" name="PLoS Genet.">
        <title>Comparative genome structure, secondary metabolite, and effector coding capacity across Cochliobolus pathogens.</title>
        <authorList>
            <person name="Condon B.J."/>
            <person name="Leng Y."/>
            <person name="Wu D."/>
            <person name="Bushley K.E."/>
            <person name="Ohm R.A."/>
            <person name="Otillar R."/>
            <person name="Martin J."/>
            <person name="Schackwitz W."/>
            <person name="Grimwood J."/>
            <person name="MohdZainudin N."/>
            <person name="Xue C."/>
            <person name="Wang R."/>
            <person name="Manning V.A."/>
            <person name="Dhillon B."/>
            <person name="Tu Z.J."/>
            <person name="Steffenson B.J."/>
            <person name="Salamov A."/>
            <person name="Sun H."/>
            <person name="Lowry S."/>
            <person name="LaButti K."/>
            <person name="Han J."/>
            <person name="Copeland A."/>
            <person name="Lindquist E."/>
            <person name="Barry K."/>
            <person name="Schmutz J."/>
            <person name="Baker S.E."/>
            <person name="Ciuffetti L.M."/>
            <person name="Grigoriev I.V."/>
            <person name="Zhong S."/>
            <person name="Turgeon B.G."/>
        </authorList>
    </citation>
    <scope>NUCLEOTIDE SEQUENCE [LARGE SCALE GENOMIC DNA]</scope>
    <source>
        <strain evidence="8">28A</strain>
    </source>
</reference>
<accession>R0JPS9</accession>
<dbReference type="GO" id="GO:0030267">
    <property type="term" value="F:glyoxylate reductase (NADPH) activity"/>
    <property type="evidence" value="ECO:0007669"/>
    <property type="project" value="TreeGrafter"/>
</dbReference>
<dbReference type="Proteomes" id="UP000016935">
    <property type="component" value="Unassembled WGS sequence"/>
</dbReference>
<gene>
    <name evidence="7" type="ORF">SETTUDRAFT_155730</name>
</gene>
<organism evidence="7 8">
    <name type="scientific">Exserohilum turcicum (strain 28A)</name>
    <name type="common">Northern leaf blight fungus</name>
    <name type="synonym">Setosphaeria turcica</name>
    <dbReference type="NCBI Taxonomy" id="671987"/>
    <lineage>
        <taxon>Eukaryota</taxon>
        <taxon>Fungi</taxon>
        <taxon>Dikarya</taxon>
        <taxon>Ascomycota</taxon>
        <taxon>Pezizomycotina</taxon>
        <taxon>Dothideomycetes</taxon>
        <taxon>Pleosporomycetidae</taxon>
        <taxon>Pleosporales</taxon>
        <taxon>Pleosporineae</taxon>
        <taxon>Pleosporaceae</taxon>
        <taxon>Exserohilum</taxon>
    </lineage>
</organism>
<dbReference type="InterPro" id="IPR029753">
    <property type="entry name" value="D-isomer_DH_CS"/>
</dbReference>
<dbReference type="OrthoDB" id="9991913at2759"/>
<dbReference type="SUPFAM" id="SSF51735">
    <property type="entry name" value="NAD(P)-binding Rossmann-fold domains"/>
    <property type="match status" value="1"/>
</dbReference>
<dbReference type="CDD" id="cd12168">
    <property type="entry name" value="Mand_dh_like"/>
    <property type="match status" value="1"/>
</dbReference>
<evidence type="ECO:0000256" key="3">
    <source>
        <dbReference type="ARBA" id="ARBA00023027"/>
    </source>
</evidence>
<dbReference type="HOGENOM" id="CLU_019796_1_2_1"/>
<sequence length="357" mass="39457">MIDQTKSYTIKPRVLYLGVPKHQSSRIRDQYSELFDIDILDVSTRAEALEDIPRIVASRGPYQCLVCRLGPQPFEPFDSQLLGPLLPDLRIVVSAQSGFDDFHVDWMTRQGIWFCNTRHAMVESTAEMALFLIMAVSRNTSRAEQSLRSGMWRGRLPLSRDLRSTTLGIVGMGSIGACLARKAVALGMQVRYHNRSGKAAGNKAPAGSVCCATLDELLQTSDIISLHCPLTPGTRHLMSDKQFQMMKDGSYLINTARGGVVDSQALIRALEKGKLAGAGLDVFENEPTGIDPYFLESDKVVPIPHMGGLTEGSFEIAEQECLTNLQEIQQLFPSAEIASTEFDRVHYFGGGYWPIVN</sequence>
<evidence type="ECO:0000256" key="1">
    <source>
        <dbReference type="ARBA" id="ARBA00005854"/>
    </source>
</evidence>
<evidence type="ECO:0000259" key="6">
    <source>
        <dbReference type="Pfam" id="PF02826"/>
    </source>
</evidence>
<dbReference type="PROSITE" id="PS00065">
    <property type="entry name" value="D_2_HYDROXYACID_DH_1"/>
    <property type="match status" value="1"/>
</dbReference>
<feature type="domain" description="D-isomer specific 2-hydroxyacid dehydrogenase NAD-binding" evidence="6">
    <location>
        <begin position="131"/>
        <end position="307"/>
    </location>
</feature>
<evidence type="ECO:0000256" key="2">
    <source>
        <dbReference type="ARBA" id="ARBA00023002"/>
    </source>
</evidence>
<name>R0JPS9_EXST2</name>
<proteinExistence type="inferred from homology"/>
<dbReference type="InterPro" id="IPR050223">
    <property type="entry name" value="D-isomer_2-hydroxyacid_DH"/>
</dbReference>
<dbReference type="EMBL" id="KB908833">
    <property type="protein sequence ID" value="EOA83153.1"/>
    <property type="molecule type" value="Genomic_DNA"/>
</dbReference>
<evidence type="ECO:0000259" key="5">
    <source>
        <dbReference type="Pfam" id="PF00389"/>
    </source>
</evidence>